<accession>A0ABT7T0H8</accession>
<protein>
    <submittedName>
        <fullName evidence="2">DUF2884 family protein</fullName>
    </submittedName>
</protein>
<comment type="caution">
    <text evidence="2">The sequence shown here is derived from an EMBL/GenBank/DDBJ whole genome shotgun (WGS) entry which is preliminary data.</text>
</comment>
<feature type="coiled-coil region" evidence="1">
    <location>
        <begin position="190"/>
        <end position="217"/>
    </location>
</feature>
<reference evidence="2 3" key="1">
    <citation type="submission" date="2023-06" db="EMBL/GenBank/DDBJ databases">
        <title>Alteromonas sp. ASW11-36 isolated from intertidal sand.</title>
        <authorList>
            <person name="Li Y."/>
        </authorList>
    </citation>
    <scope>NUCLEOTIDE SEQUENCE [LARGE SCALE GENOMIC DNA]</scope>
    <source>
        <strain evidence="2 3">ASW11-36</strain>
    </source>
</reference>
<dbReference type="EMBL" id="JAUCBP010000012">
    <property type="protein sequence ID" value="MDM7861937.1"/>
    <property type="molecule type" value="Genomic_DNA"/>
</dbReference>
<gene>
    <name evidence="2" type="ORF">QTP81_15140</name>
</gene>
<evidence type="ECO:0000313" key="2">
    <source>
        <dbReference type="EMBL" id="MDM7861937.1"/>
    </source>
</evidence>
<sequence length="260" mass="29389">MLKRLVTLLGLVGLLVISGDSYAGVKCKIDFNYGVVVNNSQLRVLEESRTVLQINHKSQLFIGGEWIDLNTEQQAILNNYAEGMHYVVPKMVVLASEGVELAIDTIEQVYQGIVGVDHDSYEKLQNAMRRAKDKIRDKFRYASNHYFIAPGSLEQVDDFVDQQIEAQLGEAISTSLGGILSAISGLNTGDGDTEERMRALEERLEQMSVELEDEMGSRAENLRDKAKWFCHKIKHLNELEEQLRGSIKQFEAYDIIVETY</sequence>
<proteinExistence type="predicted"/>
<keyword evidence="3" id="KW-1185">Reference proteome</keyword>
<name>A0ABT7T0H8_9ALTE</name>
<dbReference type="Pfam" id="PF11101">
    <property type="entry name" value="DUF2884"/>
    <property type="match status" value="1"/>
</dbReference>
<dbReference type="RefSeq" id="WP_289366638.1">
    <property type="nucleotide sequence ID" value="NZ_JAUCBP010000012.1"/>
</dbReference>
<evidence type="ECO:0000313" key="3">
    <source>
        <dbReference type="Proteomes" id="UP001234343"/>
    </source>
</evidence>
<keyword evidence="1" id="KW-0175">Coiled coil</keyword>
<dbReference type="Proteomes" id="UP001234343">
    <property type="component" value="Unassembled WGS sequence"/>
</dbReference>
<dbReference type="InterPro" id="IPR021307">
    <property type="entry name" value="DUF2884"/>
</dbReference>
<organism evidence="2 3">
    <name type="scientific">Alteromonas arenosi</name>
    <dbReference type="NCBI Taxonomy" id="3055817"/>
    <lineage>
        <taxon>Bacteria</taxon>
        <taxon>Pseudomonadati</taxon>
        <taxon>Pseudomonadota</taxon>
        <taxon>Gammaproteobacteria</taxon>
        <taxon>Alteromonadales</taxon>
        <taxon>Alteromonadaceae</taxon>
        <taxon>Alteromonas/Salinimonas group</taxon>
        <taxon>Alteromonas</taxon>
    </lineage>
</organism>
<evidence type="ECO:0000256" key="1">
    <source>
        <dbReference type="SAM" id="Coils"/>
    </source>
</evidence>